<evidence type="ECO:0000313" key="3">
    <source>
        <dbReference type="EMBL" id="KAK3184294.1"/>
    </source>
</evidence>
<dbReference type="PANTHER" id="PTHR31225">
    <property type="entry name" value="OS04G0344100 PROTEIN-RELATED"/>
    <property type="match status" value="1"/>
</dbReference>
<gene>
    <name evidence="3" type="ORF">Dsin_031580</name>
</gene>
<dbReference type="Pfam" id="PF19086">
    <property type="entry name" value="Terpene_syn_C_2"/>
    <property type="match status" value="1"/>
</dbReference>
<dbReference type="GO" id="GO:0000287">
    <property type="term" value="F:magnesium ion binding"/>
    <property type="evidence" value="ECO:0007669"/>
    <property type="project" value="InterPro"/>
</dbReference>
<dbReference type="InterPro" id="IPR008930">
    <property type="entry name" value="Terpenoid_cyclase/PrenylTrfase"/>
</dbReference>
<evidence type="ECO:0000256" key="1">
    <source>
        <dbReference type="ARBA" id="ARBA00022842"/>
    </source>
</evidence>
<dbReference type="InterPro" id="IPR036965">
    <property type="entry name" value="Terpene_synth_N_sf"/>
</dbReference>
<dbReference type="Gene3D" id="1.50.10.130">
    <property type="entry name" value="Terpene synthase, N-terminal domain"/>
    <property type="match status" value="1"/>
</dbReference>
<proteinExistence type="predicted"/>
<dbReference type="Pfam" id="PF01397">
    <property type="entry name" value="Terpene_synth"/>
    <property type="match status" value="1"/>
</dbReference>
<accession>A0AAE0DSH2</accession>
<dbReference type="GO" id="GO:0016114">
    <property type="term" value="P:terpenoid biosynthetic process"/>
    <property type="evidence" value="ECO:0007669"/>
    <property type="project" value="InterPro"/>
</dbReference>
<feature type="domain" description="Terpene synthase N-terminal" evidence="2">
    <location>
        <begin position="1"/>
        <end position="113"/>
    </location>
</feature>
<name>A0AAE0DSH2_9ROSI</name>
<evidence type="ECO:0000259" key="2">
    <source>
        <dbReference type="Pfam" id="PF01397"/>
    </source>
</evidence>
<sequence>MKLIDHIQRLGVEHHFEEEINMQLERVSDWKWCETEDLFVNAHRFRLLRHNRWPTCTDTFNKFLNKDGNWKESISKDTLGMLSLYEASYLATQDEEMLLRAMEFTRTHLTQSMPFMAPEYRSANKEAAAMMEPYPKLFSSAGKILRLWDDLGTAREEEERGDVASSMACYMRENTISSEEEARKHVRQLIRSLWLDLNSHLTARAPAALPLSIINASLNLARTSQLVYQNGDDLTNTTYSVKEHTRMLFSDPISSEFLSPPKLAVL</sequence>
<dbReference type="Proteomes" id="UP001281410">
    <property type="component" value="Unassembled WGS sequence"/>
</dbReference>
<dbReference type="EMBL" id="JANJYJ010000010">
    <property type="protein sequence ID" value="KAK3184294.1"/>
    <property type="molecule type" value="Genomic_DNA"/>
</dbReference>
<dbReference type="AlphaFoldDB" id="A0AAE0DSH2"/>
<dbReference type="Gene3D" id="1.10.600.10">
    <property type="entry name" value="Farnesyl Diphosphate Synthase"/>
    <property type="match status" value="1"/>
</dbReference>
<dbReference type="PANTHER" id="PTHR31225:SF137">
    <property type="entry name" value="TERPENE SYNTHASE 11-RELATED"/>
    <property type="match status" value="1"/>
</dbReference>
<dbReference type="GO" id="GO:0010333">
    <property type="term" value="F:terpene synthase activity"/>
    <property type="evidence" value="ECO:0007669"/>
    <property type="project" value="InterPro"/>
</dbReference>
<dbReference type="InterPro" id="IPR001906">
    <property type="entry name" value="Terpene_synth_N"/>
</dbReference>
<evidence type="ECO:0000313" key="4">
    <source>
        <dbReference type="Proteomes" id="UP001281410"/>
    </source>
</evidence>
<comment type="caution">
    <text evidence="3">The sequence shown here is derived from an EMBL/GenBank/DDBJ whole genome shotgun (WGS) entry which is preliminary data.</text>
</comment>
<keyword evidence="4" id="KW-1185">Reference proteome</keyword>
<dbReference type="InterPro" id="IPR050148">
    <property type="entry name" value="Terpene_synthase-like"/>
</dbReference>
<protein>
    <recommendedName>
        <fullName evidence="2">Terpene synthase N-terminal domain-containing protein</fullName>
    </recommendedName>
</protein>
<dbReference type="SUPFAM" id="SSF48239">
    <property type="entry name" value="Terpenoid cyclases/Protein prenyltransferases"/>
    <property type="match status" value="1"/>
</dbReference>
<reference evidence="3" key="1">
    <citation type="journal article" date="2023" name="Plant J.">
        <title>Genome sequences and population genomics provide insights into the demographic history, inbreeding, and mutation load of two 'living fossil' tree species of Dipteronia.</title>
        <authorList>
            <person name="Feng Y."/>
            <person name="Comes H.P."/>
            <person name="Chen J."/>
            <person name="Zhu S."/>
            <person name="Lu R."/>
            <person name="Zhang X."/>
            <person name="Li P."/>
            <person name="Qiu J."/>
            <person name="Olsen K.M."/>
            <person name="Qiu Y."/>
        </authorList>
    </citation>
    <scope>NUCLEOTIDE SEQUENCE</scope>
    <source>
        <strain evidence="3">NBL</strain>
    </source>
</reference>
<dbReference type="InterPro" id="IPR008949">
    <property type="entry name" value="Isoprenoid_synthase_dom_sf"/>
</dbReference>
<keyword evidence="1" id="KW-0460">Magnesium</keyword>
<organism evidence="3 4">
    <name type="scientific">Dipteronia sinensis</name>
    <dbReference type="NCBI Taxonomy" id="43782"/>
    <lineage>
        <taxon>Eukaryota</taxon>
        <taxon>Viridiplantae</taxon>
        <taxon>Streptophyta</taxon>
        <taxon>Embryophyta</taxon>
        <taxon>Tracheophyta</taxon>
        <taxon>Spermatophyta</taxon>
        <taxon>Magnoliopsida</taxon>
        <taxon>eudicotyledons</taxon>
        <taxon>Gunneridae</taxon>
        <taxon>Pentapetalae</taxon>
        <taxon>rosids</taxon>
        <taxon>malvids</taxon>
        <taxon>Sapindales</taxon>
        <taxon>Sapindaceae</taxon>
        <taxon>Hippocastanoideae</taxon>
        <taxon>Acereae</taxon>
        <taxon>Dipteronia</taxon>
    </lineage>
</organism>
<dbReference type="SUPFAM" id="SSF48576">
    <property type="entry name" value="Terpenoid synthases"/>
    <property type="match status" value="1"/>
</dbReference>